<feature type="domain" description="START" evidence="3">
    <location>
        <begin position="156"/>
        <end position="358"/>
    </location>
</feature>
<dbReference type="Gene3D" id="3.30.530.20">
    <property type="match status" value="1"/>
</dbReference>
<dbReference type="InterPro" id="IPR051213">
    <property type="entry name" value="START_lipid_transfer"/>
</dbReference>
<sequence length="389" mass="42231">MCLQSLHLAPPPNPSLLLPLPLKPCSQVSIYIKATFTYCSPSNTPYYNYKAPFRRSFKTHITWKPLSVLMCSIFPSHSIIGVSSQAQAEGAGFGSPESRGSMSSGAGSLTSPSAAVCSRSWSISEDSLRRYVSYASESCIQELLAASDSGRGGDDDDDGWKVLAYRNGVEIARRRTGPGHVFRSRWLLQDVSPEQFMAVANAVDAAKGAVSSMSIGLESQFGLHMQEQVNLVYHWESDQLVEASYIKELGDDLSIIHLKFGDAASARRPASRRRDLVVYERRQAMDDGTLVVAVASLPKEIAAGLLPRTAKGGSFGRGLLLQSGWVVEKLDDGGDGCVVTYVVQLDPAAGWMPRCLVSRLNNKLVMIIDKLWRISQITMPAAAVAADEV</sequence>
<keyword evidence="5" id="KW-1185">Reference proteome</keyword>
<dbReference type="InterPro" id="IPR023393">
    <property type="entry name" value="START-like_dom_sf"/>
</dbReference>
<dbReference type="AlphaFoldDB" id="A0A5J9SX97"/>
<gene>
    <name evidence="4" type="ORF">EJB05_50814</name>
</gene>
<dbReference type="InterPro" id="IPR002913">
    <property type="entry name" value="START_lipid-bd_dom"/>
</dbReference>
<accession>A0A5J9SX97</accession>
<evidence type="ECO:0000259" key="3">
    <source>
        <dbReference type="PROSITE" id="PS50848"/>
    </source>
</evidence>
<organism evidence="4 5">
    <name type="scientific">Eragrostis curvula</name>
    <name type="common">weeping love grass</name>
    <dbReference type="NCBI Taxonomy" id="38414"/>
    <lineage>
        <taxon>Eukaryota</taxon>
        <taxon>Viridiplantae</taxon>
        <taxon>Streptophyta</taxon>
        <taxon>Embryophyta</taxon>
        <taxon>Tracheophyta</taxon>
        <taxon>Spermatophyta</taxon>
        <taxon>Magnoliopsida</taxon>
        <taxon>Liliopsida</taxon>
        <taxon>Poales</taxon>
        <taxon>Poaceae</taxon>
        <taxon>PACMAD clade</taxon>
        <taxon>Chloridoideae</taxon>
        <taxon>Eragrostideae</taxon>
        <taxon>Eragrostidinae</taxon>
        <taxon>Eragrostis</taxon>
    </lineage>
</organism>
<dbReference type="GO" id="GO:0008289">
    <property type="term" value="F:lipid binding"/>
    <property type="evidence" value="ECO:0007669"/>
    <property type="project" value="InterPro"/>
</dbReference>
<evidence type="ECO:0000313" key="5">
    <source>
        <dbReference type="Proteomes" id="UP000324897"/>
    </source>
</evidence>
<dbReference type="GO" id="GO:0005737">
    <property type="term" value="C:cytoplasm"/>
    <property type="evidence" value="ECO:0007669"/>
    <property type="project" value="UniProtKB-ARBA"/>
</dbReference>
<reference evidence="4 5" key="1">
    <citation type="journal article" date="2019" name="Sci. Rep.">
        <title>A high-quality genome of Eragrostis curvula grass provides insights into Poaceae evolution and supports new strategies to enhance forage quality.</title>
        <authorList>
            <person name="Carballo J."/>
            <person name="Santos B.A.C.M."/>
            <person name="Zappacosta D."/>
            <person name="Garbus I."/>
            <person name="Selva J.P."/>
            <person name="Gallo C.A."/>
            <person name="Diaz A."/>
            <person name="Albertini E."/>
            <person name="Caccamo M."/>
            <person name="Echenique V."/>
        </authorList>
    </citation>
    <scope>NUCLEOTIDE SEQUENCE [LARGE SCALE GENOMIC DNA]</scope>
    <source>
        <strain evidence="5">cv. Victoria</strain>
        <tissue evidence="4">Leaf</tissue>
    </source>
</reference>
<dbReference type="PANTHER" id="PTHR19308:SF14">
    <property type="entry name" value="START DOMAIN-CONTAINING PROTEIN"/>
    <property type="match status" value="1"/>
</dbReference>
<comment type="caution">
    <text evidence="4">The sequence shown here is derived from an EMBL/GenBank/DDBJ whole genome shotgun (WGS) entry which is preliminary data.</text>
</comment>
<feature type="region of interest" description="Disordered" evidence="2">
    <location>
        <begin position="90"/>
        <end position="110"/>
    </location>
</feature>
<dbReference type="PROSITE" id="PS50848">
    <property type="entry name" value="START"/>
    <property type="match status" value="1"/>
</dbReference>
<evidence type="ECO:0000313" key="4">
    <source>
        <dbReference type="EMBL" id="TVU03626.1"/>
    </source>
</evidence>
<name>A0A5J9SX97_9POAL</name>
<evidence type="ECO:0000256" key="2">
    <source>
        <dbReference type="SAM" id="MobiDB-lite"/>
    </source>
</evidence>
<dbReference type="EMBL" id="RWGY01000163">
    <property type="protein sequence ID" value="TVU03626.1"/>
    <property type="molecule type" value="Genomic_DNA"/>
</dbReference>
<dbReference type="Gramene" id="TVU03626">
    <property type="protein sequence ID" value="TVU03626"/>
    <property type="gene ID" value="EJB05_50814"/>
</dbReference>
<feature type="compositionally biased region" description="Polar residues" evidence="2">
    <location>
        <begin position="98"/>
        <end position="110"/>
    </location>
</feature>
<comment type="subcellular location">
    <subcellularLocation>
        <location evidence="1">Nucleus</location>
    </subcellularLocation>
</comment>
<dbReference type="PANTHER" id="PTHR19308">
    <property type="entry name" value="PHOSPHATIDYLCHOLINE TRANSFER PROTEIN"/>
    <property type="match status" value="1"/>
</dbReference>
<dbReference type="Proteomes" id="UP000324897">
    <property type="component" value="Unassembled WGS sequence"/>
</dbReference>
<dbReference type="SUPFAM" id="SSF55961">
    <property type="entry name" value="Bet v1-like"/>
    <property type="match status" value="1"/>
</dbReference>
<dbReference type="GO" id="GO:0005634">
    <property type="term" value="C:nucleus"/>
    <property type="evidence" value="ECO:0007669"/>
    <property type="project" value="UniProtKB-SubCell"/>
</dbReference>
<dbReference type="OrthoDB" id="5403181at2759"/>
<proteinExistence type="predicted"/>
<evidence type="ECO:0000256" key="1">
    <source>
        <dbReference type="ARBA" id="ARBA00004123"/>
    </source>
</evidence>
<protein>
    <recommendedName>
        <fullName evidence="3">START domain-containing protein</fullName>
    </recommendedName>
</protein>